<name>A0A7G2CBX0_9TRYP</name>
<evidence type="ECO:0000313" key="3">
    <source>
        <dbReference type="Proteomes" id="UP000515908"/>
    </source>
</evidence>
<dbReference type="InterPro" id="IPR015797">
    <property type="entry name" value="NUDIX_hydrolase-like_dom_sf"/>
</dbReference>
<dbReference type="Proteomes" id="UP000515908">
    <property type="component" value="Chromosome 06"/>
</dbReference>
<proteinExistence type="predicted"/>
<dbReference type="EMBL" id="LR877150">
    <property type="protein sequence ID" value="CAD2216223.1"/>
    <property type="molecule type" value="Genomic_DNA"/>
</dbReference>
<evidence type="ECO:0000259" key="1">
    <source>
        <dbReference type="PROSITE" id="PS51462"/>
    </source>
</evidence>
<dbReference type="InterPro" id="IPR000086">
    <property type="entry name" value="NUDIX_hydrolase_dom"/>
</dbReference>
<keyword evidence="3" id="KW-1185">Reference proteome</keyword>
<dbReference type="AlphaFoldDB" id="A0A7G2CBX0"/>
<gene>
    <name evidence="2" type="ORF">ADEAN_000368400</name>
</gene>
<dbReference type="Pfam" id="PF00293">
    <property type="entry name" value="NUDIX"/>
    <property type="match status" value="1"/>
</dbReference>
<reference evidence="2 3" key="1">
    <citation type="submission" date="2020-08" db="EMBL/GenBank/DDBJ databases">
        <authorList>
            <person name="Newling K."/>
            <person name="Davey J."/>
            <person name="Forrester S."/>
        </authorList>
    </citation>
    <scope>NUCLEOTIDE SEQUENCE [LARGE SCALE GENOMIC DNA]</scope>
    <source>
        <strain evidence="3">Crithidia deanei Carvalho (ATCC PRA-265)</strain>
    </source>
</reference>
<accession>A0A7G2CBX0</accession>
<sequence length="176" mass="19992">MYRSNVCAIIFNEFKQFLGCQRIHSEYYQCVQGGIEKSDHDIVLAAKREIEEEIGIPPDEVQFVCELSPPNGDTTLFRYTLAANANLRRFGYIGQQQRMLLFFMPSDKIEKVVVVPPKELRVPQEFKGVKWVDMETLKTSCSPEKKHIFETLSVLCPPVAEEFLTKNGLLASSGGN</sequence>
<dbReference type="Gene3D" id="3.90.79.10">
    <property type="entry name" value="Nucleoside Triphosphate Pyrophosphohydrolase"/>
    <property type="match status" value="1"/>
</dbReference>
<protein>
    <submittedName>
        <fullName evidence="2">NUDIX domain containing protein, putative</fullName>
    </submittedName>
</protein>
<evidence type="ECO:0000313" key="2">
    <source>
        <dbReference type="EMBL" id="CAD2216223.1"/>
    </source>
</evidence>
<organism evidence="2 3">
    <name type="scientific">Angomonas deanei</name>
    <dbReference type="NCBI Taxonomy" id="59799"/>
    <lineage>
        <taxon>Eukaryota</taxon>
        <taxon>Discoba</taxon>
        <taxon>Euglenozoa</taxon>
        <taxon>Kinetoplastea</taxon>
        <taxon>Metakinetoplastina</taxon>
        <taxon>Trypanosomatida</taxon>
        <taxon>Trypanosomatidae</taxon>
        <taxon>Strigomonadinae</taxon>
        <taxon>Angomonas</taxon>
    </lineage>
</organism>
<dbReference type="SUPFAM" id="SSF55811">
    <property type="entry name" value="Nudix"/>
    <property type="match status" value="1"/>
</dbReference>
<feature type="domain" description="Nudix hydrolase" evidence="1">
    <location>
        <begin position="1"/>
        <end position="154"/>
    </location>
</feature>
<dbReference type="VEuPathDB" id="TriTrypDB:ADEAN_000368400"/>
<dbReference type="OrthoDB" id="276276at2759"/>
<dbReference type="PROSITE" id="PS51462">
    <property type="entry name" value="NUDIX"/>
    <property type="match status" value="1"/>
</dbReference>